<dbReference type="SUPFAM" id="SSF53756">
    <property type="entry name" value="UDP-Glycosyltransferase/glycogen phosphorylase"/>
    <property type="match status" value="1"/>
</dbReference>
<keyword evidence="4" id="KW-1185">Reference proteome</keyword>
<dbReference type="InterPro" id="IPR001296">
    <property type="entry name" value="Glyco_trans_1"/>
</dbReference>
<sequence length="405" mass="44992">MSDRTKIAYLVNQYPTISHTFIRNEILELERQGFDVTRISVRGWDAELTDDADVAERDKTSYLLSGGVGPLIISLIKMLFSQPVSLFSAFMLAMKMGRISERPTLLHLVYLAEACLLFGKMRQNDVTHVHCHFGTNATEVGMLCSVFGKTSYSFTVHGPEEFDKAHSLNLREKVKRARFVAAISAFGRSQIFRFAREEDWEKVKIVHCGLGAEFIDSEVSNPPSTPHLVTVGRFAEQKGQIILIRACHLLAQKGVLFELTMVGDGDMRPQIEQEIAQYGLEKSIHLVGWKSGAQIRDITARSKALVVPSFAEGLPVVIMEAMAIARPVISTYVAGIPELVRDGSEGFLVYASDAEGLAIAMEKLLKLDDSALKSMGEQARERVRERHAIVNEAAKLKALLLEKSI</sequence>
<dbReference type="Proteomes" id="UP001500713">
    <property type="component" value="Unassembled WGS sequence"/>
</dbReference>
<keyword evidence="1" id="KW-1133">Transmembrane helix</keyword>
<evidence type="ECO:0000259" key="2">
    <source>
        <dbReference type="Pfam" id="PF00534"/>
    </source>
</evidence>
<keyword evidence="1" id="KW-0812">Transmembrane</keyword>
<keyword evidence="1" id="KW-0472">Membrane</keyword>
<organism evidence="3 4">
    <name type="scientific">Parasphingorhabdus litoris</name>
    <dbReference type="NCBI Taxonomy" id="394733"/>
    <lineage>
        <taxon>Bacteria</taxon>
        <taxon>Pseudomonadati</taxon>
        <taxon>Pseudomonadota</taxon>
        <taxon>Alphaproteobacteria</taxon>
        <taxon>Sphingomonadales</taxon>
        <taxon>Sphingomonadaceae</taxon>
        <taxon>Parasphingorhabdus</taxon>
    </lineage>
</organism>
<accession>A0ABN1AG86</accession>
<evidence type="ECO:0000313" key="3">
    <source>
        <dbReference type="EMBL" id="GAA0475720.1"/>
    </source>
</evidence>
<feature type="transmembrane region" description="Helical" evidence="1">
    <location>
        <begin position="71"/>
        <end position="93"/>
    </location>
</feature>
<protein>
    <submittedName>
        <fullName evidence="3">Glycosyltransferase</fullName>
    </submittedName>
</protein>
<feature type="domain" description="Glycosyl transferase family 1" evidence="2">
    <location>
        <begin position="221"/>
        <end position="382"/>
    </location>
</feature>
<dbReference type="PANTHER" id="PTHR45947:SF15">
    <property type="entry name" value="TEICHURONIC ACID BIOSYNTHESIS GLYCOSYLTRANSFERASE TUAC-RELATED"/>
    <property type="match status" value="1"/>
</dbReference>
<name>A0ABN1AG86_9SPHN</name>
<dbReference type="EMBL" id="BAAAEM010000002">
    <property type="protein sequence ID" value="GAA0475720.1"/>
    <property type="molecule type" value="Genomic_DNA"/>
</dbReference>
<evidence type="ECO:0000313" key="4">
    <source>
        <dbReference type="Proteomes" id="UP001500713"/>
    </source>
</evidence>
<proteinExistence type="predicted"/>
<dbReference type="PANTHER" id="PTHR45947">
    <property type="entry name" value="SULFOQUINOVOSYL TRANSFERASE SQD2"/>
    <property type="match status" value="1"/>
</dbReference>
<evidence type="ECO:0000256" key="1">
    <source>
        <dbReference type="SAM" id="Phobius"/>
    </source>
</evidence>
<dbReference type="Gene3D" id="3.40.50.2000">
    <property type="entry name" value="Glycogen Phosphorylase B"/>
    <property type="match status" value="2"/>
</dbReference>
<dbReference type="Pfam" id="PF00534">
    <property type="entry name" value="Glycos_transf_1"/>
    <property type="match status" value="1"/>
</dbReference>
<dbReference type="InterPro" id="IPR050194">
    <property type="entry name" value="Glycosyltransferase_grp1"/>
</dbReference>
<comment type="caution">
    <text evidence="3">The sequence shown here is derived from an EMBL/GenBank/DDBJ whole genome shotgun (WGS) entry which is preliminary data.</text>
</comment>
<reference evidence="3 4" key="1">
    <citation type="journal article" date="2019" name="Int. J. Syst. Evol. Microbiol.">
        <title>The Global Catalogue of Microorganisms (GCM) 10K type strain sequencing project: providing services to taxonomists for standard genome sequencing and annotation.</title>
        <authorList>
            <consortium name="The Broad Institute Genomics Platform"/>
            <consortium name="The Broad Institute Genome Sequencing Center for Infectious Disease"/>
            <person name="Wu L."/>
            <person name="Ma J."/>
        </authorList>
    </citation>
    <scope>NUCLEOTIDE SEQUENCE [LARGE SCALE GENOMIC DNA]</scope>
    <source>
        <strain evidence="3 4">JCM 14162</strain>
    </source>
</reference>
<gene>
    <name evidence="3" type="ORF">GCM10009096_16780</name>
</gene>